<sequence>MDKGKNTLVELTEEELQRKIERITREVKEAKEEGLRVDMATAIYKAAVATLDEDLASQMKRKKDAETETESLREKLDMLRLEVQEREAREARIGVENAVLLVKSALLDKELTVHSNLMDRKHPACEQRATNSGFDDAHLELVEEDDGEKIVYKPPFLGRLKGRE</sequence>
<organism evidence="2">
    <name type="scientific">Solanum chilense</name>
    <name type="common">Tomato</name>
    <name type="synonym">Lycopersicon chilense</name>
    <dbReference type="NCBI Taxonomy" id="4083"/>
    <lineage>
        <taxon>Eukaryota</taxon>
        <taxon>Viridiplantae</taxon>
        <taxon>Streptophyta</taxon>
        <taxon>Embryophyta</taxon>
        <taxon>Tracheophyta</taxon>
        <taxon>Spermatophyta</taxon>
        <taxon>Magnoliopsida</taxon>
        <taxon>eudicotyledons</taxon>
        <taxon>Gunneridae</taxon>
        <taxon>Pentapetalae</taxon>
        <taxon>asterids</taxon>
        <taxon>lamiids</taxon>
        <taxon>Solanales</taxon>
        <taxon>Solanaceae</taxon>
        <taxon>Solanoideae</taxon>
        <taxon>Solaneae</taxon>
        <taxon>Solanum</taxon>
        <taxon>Solanum subgen. Lycopersicon</taxon>
    </lineage>
</organism>
<keyword evidence="1" id="KW-0175">Coiled coil</keyword>
<protein>
    <submittedName>
        <fullName evidence="2">Uncharacterized protein</fullName>
    </submittedName>
</protein>
<proteinExistence type="predicted"/>
<gene>
    <name evidence="2" type="ORF">EJD97_019420</name>
</gene>
<dbReference type="EMBL" id="RXGB01005462">
    <property type="protein sequence ID" value="TMW87827.1"/>
    <property type="molecule type" value="Genomic_DNA"/>
</dbReference>
<evidence type="ECO:0000313" key="2">
    <source>
        <dbReference type="EMBL" id="TMW87827.1"/>
    </source>
</evidence>
<feature type="coiled-coil region" evidence="1">
    <location>
        <begin position="6"/>
        <end position="89"/>
    </location>
</feature>
<name>A0A6N2AZ53_SOLCI</name>
<accession>A0A6N2AZ53</accession>
<evidence type="ECO:0000256" key="1">
    <source>
        <dbReference type="SAM" id="Coils"/>
    </source>
</evidence>
<comment type="caution">
    <text evidence="2">The sequence shown here is derived from an EMBL/GenBank/DDBJ whole genome shotgun (WGS) entry which is preliminary data.</text>
</comment>
<dbReference type="AlphaFoldDB" id="A0A6N2AZ53"/>
<reference evidence="2" key="1">
    <citation type="submission" date="2019-05" db="EMBL/GenBank/DDBJ databases">
        <title>The de novo reference genome and transcriptome assemblies of the wild tomato species Solanum chilense.</title>
        <authorList>
            <person name="Stam R."/>
            <person name="Nosenko T."/>
            <person name="Hoerger A.C."/>
            <person name="Stephan W."/>
            <person name="Seidel M.A."/>
            <person name="Kuhn J.M.M."/>
            <person name="Haberer G."/>
            <person name="Tellier A."/>
        </authorList>
    </citation>
    <scope>NUCLEOTIDE SEQUENCE</scope>
    <source>
        <tissue evidence="2">Mature leaves</tissue>
    </source>
</reference>